<keyword evidence="2" id="KW-1185">Reference proteome</keyword>
<dbReference type="Proteomes" id="UP001341840">
    <property type="component" value="Unassembled WGS sequence"/>
</dbReference>
<reference evidence="1 2" key="1">
    <citation type="journal article" date="2023" name="Plants (Basel)">
        <title>Bridging the Gap: Combining Genomics and Transcriptomics Approaches to Understand Stylosanthes scabra, an Orphan Legume from the Brazilian Caatinga.</title>
        <authorList>
            <person name="Ferreira-Neto J.R.C."/>
            <person name="da Silva M.D."/>
            <person name="Binneck E."/>
            <person name="de Melo N.F."/>
            <person name="da Silva R.H."/>
            <person name="de Melo A.L.T.M."/>
            <person name="Pandolfi V."/>
            <person name="Bustamante F.O."/>
            <person name="Brasileiro-Vidal A.C."/>
            <person name="Benko-Iseppon A.M."/>
        </authorList>
    </citation>
    <scope>NUCLEOTIDE SEQUENCE [LARGE SCALE GENOMIC DNA]</scope>
    <source>
        <tissue evidence="1">Leaves</tissue>
    </source>
</reference>
<evidence type="ECO:0000313" key="2">
    <source>
        <dbReference type="Proteomes" id="UP001341840"/>
    </source>
</evidence>
<proteinExistence type="predicted"/>
<organism evidence="1 2">
    <name type="scientific">Stylosanthes scabra</name>
    <dbReference type="NCBI Taxonomy" id="79078"/>
    <lineage>
        <taxon>Eukaryota</taxon>
        <taxon>Viridiplantae</taxon>
        <taxon>Streptophyta</taxon>
        <taxon>Embryophyta</taxon>
        <taxon>Tracheophyta</taxon>
        <taxon>Spermatophyta</taxon>
        <taxon>Magnoliopsida</taxon>
        <taxon>eudicotyledons</taxon>
        <taxon>Gunneridae</taxon>
        <taxon>Pentapetalae</taxon>
        <taxon>rosids</taxon>
        <taxon>fabids</taxon>
        <taxon>Fabales</taxon>
        <taxon>Fabaceae</taxon>
        <taxon>Papilionoideae</taxon>
        <taxon>50 kb inversion clade</taxon>
        <taxon>dalbergioids sensu lato</taxon>
        <taxon>Dalbergieae</taxon>
        <taxon>Pterocarpus clade</taxon>
        <taxon>Stylosanthes</taxon>
    </lineage>
</organism>
<comment type="caution">
    <text evidence="1">The sequence shown here is derived from an EMBL/GenBank/DDBJ whole genome shotgun (WGS) entry which is preliminary data.</text>
</comment>
<sequence>MKRRRADEGGSGKGKLIDLTSSKCCGKEISLEEVKVFAEKQKKLHGYVGEEDLTSVWSEHFPFSVSAEEHFQSKTDLDLIGFVDDLTRAHFMQVCATRLLCIGRYEELKPWKRPSRRRRRIWKCRRVCRWRGNSKLLLSR</sequence>
<evidence type="ECO:0000313" key="1">
    <source>
        <dbReference type="EMBL" id="MED6133130.1"/>
    </source>
</evidence>
<name>A0ABU6SAT4_9FABA</name>
<protein>
    <submittedName>
        <fullName evidence="1">Uncharacterized protein</fullName>
    </submittedName>
</protein>
<dbReference type="EMBL" id="JASCZI010060509">
    <property type="protein sequence ID" value="MED6133130.1"/>
    <property type="molecule type" value="Genomic_DNA"/>
</dbReference>
<accession>A0ABU6SAT4</accession>
<gene>
    <name evidence="1" type="ORF">PIB30_025606</name>
</gene>